<keyword evidence="2" id="KW-1185">Reference proteome</keyword>
<dbReference type="AlphaFoldDB" id="A0A4Q7V0E4"/>
<dbReference type="Gene3D" id="3.30.530.20">
    <property type="match status" value="1"/>
</dbReference>
<dbReference type="InterPro" id="IPR023393">
    <property type="entry name" value="START-like_dom_sf"/>
</dbReference>
<comment type="caution">
    <text evidence="1">The sequence shown here is derived from an EMBL/GenBank/DDBJ whole genome shotgun (WGS) entry which is preliminary data.</text>
</comment>
<evidence type="ECO:0000313" key="2">
    <source>
        <dbReference type="Proteomes" id="UP000291591"/>
    </source>
</evidence>
<dbReference type="EMBL" id="SHKL01000001">
    <property type="protein sequence ID" value="RZT87756.1"/>
    <property type="molecule type" value="Genomic_DNA"/>
</dbReference>
<dbReference type="RefSeq" id="WP_165438468.1">
    <property type="nucleotide sequence ID" value="NZ_SHKL01000001.1"/>
</dbReference>
<accession>A0A4Q7V0E4</accession>
<reference evidence="1 2" key="1">
    <citation type="submission" date="2019-02" db="EMBL/GenBank/DDBJ databases">
        <title>Sequencing the genomes of 1000 actinobacteria strains.</title>
        <authorList>
            <person name="Klenk H.-P."/>
        </authorList>
    </citation>
    <scope>NUCLEOTIDE SEQUENCE [LARGE SCALE GENOMIC DNA]</scope>
    <source>
        <strain evidence="1 2">DSM 45779</strain>
    </source>
</reference>
<name>A0A4Q7V0E4_PSEST</name>
<gene>
    <name evidence="1" type="ORF">EV383_4682</name>
</gene>
<organism evidence="1 2">
    <name type="scientific">Pseudonocardia sediminis</name>
    <dbReference type="NCBI Taxonomy" id="1397368"/>
    <lineage>
        <taxon>Bacteria</taxon>
        <taxon>Bacillati</taxon>
        <taxon>Actinomycetota</taxon>
        <taxon>Actinomycetes</taxon>
        <taxon>Pseudonocardiales</taxon>
        <taxon>Pseudonocardiaceae</taxon>
        <taxon>Pseudonocardia</taxon>
    </lineage>
</organism>
<proteinExistence type="predicted"/>
<sequence length="161" mass="17503">MSATQLRVSRSVEAPARRIFDLLSDPSRHTEIDGSGMLRGVAGGTGPMTGVGDEFFMDMHQDALGDYRMANKIVAFERDRLIGWQPRMDRAPESAPEMGGHGPRGQTYTYELSENGDGTTTVTQVYDWSAVTAPEIVARMPRVSEAQLLDTLDRLAAAVGG</sequence>
<evidence type="ECO:0000313" key="1">
    <source>
        <dbReference type="EMBL" id="RZT87756.1"/>
    </source>
</evidence>
<dbReference type="Proteomes" id="UP000291591">
    <property type="component" value="Unassembled WGS sequence"/>
</dbReference>
<dbReference type="SUPFAM" id="SSF55961">
    <property type="entry name" value="Bet v1-like"/>
    <property type="match status" value="1"/>
</dbReference>
<protein>
    <submittedName>
        <fullName evidence="1">Uncharacterized protein YndB with AHSA1/START domain</fullName>
    </submittedName>
</protein>